<dbReference type="InterPro" id="IPR039415">
    <property type="entry name" value="FUBI"/>
</dbReference>
<keyword evidence="1" id="KW-0689">Ribosomal protein</keyword>
<evidence type="ECO:0000313" key="5">
    <source>
        <dbReference type="Ensembl" id="ENSPNAP00000049967.1"/>
    </source>
</evidence>
<dbReference type="GeneTree" id="ENSGT00390000007479"/>
<keyword evidence="2" id="KW-0687">Ribonucleoprotein</keyword>
<dbReference type="InterPro" id="IPR029071">
    <property type="entry name" value="Ubiquitin-like_domsf"/>
</dbReference>
<dbReference type="PANTHER" id="PTHR12650">
    <property type="entry name" value="40S RIBOSOMAL PROTEIN S30/UBIQUITIN-LIKE PROTEIN FUBI"/>
    <property type="match status" value="1"/>
</dbReference>
<dbReference type="GO" id="GO:0022627">
    <property type="term" value="C:cytosolic small ribosomal subunit"/>
    <property type="evidence" value="ECO:0007669"/>
    <property type="project" value="TreeGrafter"/>
</dbReference>
<dbReference type="FunFam" id="3.10.20.90:FF:000353">
    <property type="entry name" value="40S ribosomal protein S30"/>
    <property type="match status" value="1"/>
</dbReference>
<evidence type="ECO:0000256" key="3">
    <source>
        <dbReference type="SAM" id="MobiDB-lite"/>
    </source>
</evidence>
<dbReference type="Gene3D" id="3.10.20.90">
    <property type="entry name" value="Phosphatidylinositol 3-kinase Catalytic Subunit, Chain A, domain 1"/>
    <property type="match status" value="1"/>
</dbReference>
<dbReference type="CDD" id="cd01793">
    <property type="entry name" value="Ubl_FUBI"/>
    <property type="match status" value="1"/>
</dbReference>
<dbReference type="InterPro" id="IPR000626">
    <property type="entry name" value="Ubiquitin-like_dom"/>
</dbReference>
<evidence type="ECO:0000256" key="1">
    <source>
        <dbReference type="ARBA" id="ARBA00022980"/>
    </source>
</evidence>
<dbReference type="SUPFAM" id="SSF54236">
    <property type="entry name" value="Ubiquitin-like"/>
    <property type="match status" value="1"/>
</dbReference>
<evidence type="ECO:0000256" key="2">
    <source>
        <dbReference type="ARBA" id="ARBA00023274"/>
    </source>
</evidence>
<reference evidence="5" key="3">
    <citation type="submission" date="2025-09" db="UniProtKB">
        <authorList>
            <consortium name="Ensembl"/>
        </authorList>
    </citation>
    <scope>IDENTIFICATION</scope>
</reference>
<dbReference type="SMART" id="SM00213">
    <property type="entry name" value="UBQ"/>
    <property type="match status" value="1"/>
</dbReference>
<dbReference type="GO" id="GO:0003735">
    <property type="term" value="F:structural constituent of ribosome"/>
    <property type="evidence" value="ECO:0007669"/>
    <property type="project" value="InterPro"/>
</dbReference>
<reference evidence="5 6" key="1">
    <citation type="submission" date="2020-10" db="EMBL/GenBank/DDBJ databases">
        <title>Pygocentrus nattereri (red-bellied piranha) genome, fPygNat1, primary haplotype.</title>
        <authorList>
            <person name="Myers G."/>
            <person name="Meyer A."/>
            <person name="Karagic N."/>
            <person name="Pippel M."/>
            <person name="Winkler S."/>
            <person name="Tracey A."/>
            <person name="Wood J."/>
            <person name="Formenti G."/>
            <person name="Howe K."/>
            <person name="Fedrigo O."/>
            <person name="Jarvis E.D."/>
        </authorList>
    </citation>
    <scope>NUCLEOTIDE SEQUENCE [LARGE SCALE GENOMIC DNA]</scope>
</reference>
<dbReference type="InterPro" id="IPR006846">
    <property type="entry name" value="Ribosomal_eS30"/>
</dbReference>
<dbReference type="Pfam" id="PF04758">
    <property type="entry name" value="Ribosomal_S30"/>
    <property type="match status" value="1"/>
</dbReference>
<proteinExistence type="predicted"/>
<dbReference type="Pfam" id="PF00240">
    <property type="entry name" value="ubiquitin"/>
    <property type="match status" value="1"/>
</dbReference>
<feature type="compositionally biased region" description="Basic residues" evidence="3">
    <location>
        <begin position="98"/>
        <end position="108"/>
    </location>
</feature>
<protein>
    <recommendedName>
        <fullName evidence="4">Ubiquitin-like domain-containing protein</fullName>
    </recommendedName>
</protein>
<keyword evidence="6" id="KW-1185">Reference proteome</keyword>
<dbReference type="Ensembl" id="ENSPNAT00000059333.1">
    <property type="protein sequence ID" value="ENSPNAP00000049967.1"/>
    <property type="gene ID" value="ENSPNAG00000034769.1"/>
</dbReference>
<name>A0AAR2JI34_PYGNA</name>
<sequence length="133" mass="14529">MQLFVRGQSSHTVEVDGSQTVAHIKAQIEALEGLSCDDQILTLCGTPLQDEALIGQSGIDEFSTIEVSSRLLGGKVHGSLARAGKVRGQTPKVDKQEKRKKKTGRAKRRIQYNRRFVNVVPTFGKKKGPNANS</sequence>
<dbReference type="PANTHER" id="PTHR12650:SF30">
    <property type="entry name" value="40S RIBOSOMAL PROTEIN S30-RELATED"/>
    <property type="match status" value="1"/>
</dbReference>
<dbReference type="Proteomes" id="UP001501920">
    <property type="component" value="Chromosome 18"/>
</dbReference>
<feature type="domain" description="Ubiquitin-like" evidence="4">
    <location>
        <begin position="1"/>
        <end position="74"/>
    </location>
</feature>
<dbReference type="PROSITE" id="PS50053">
    <property type="entry name" value="UBIQUITIN_2"/>
    <property type="match status" value="1"/>
</dbReference>
<feature type="region of interest" description="Disordered" evidence="3">
    <location>
        <begin position="82"/>
        <end position="108"/>
    </location>
</feature>
<evidence type="ECO:0000313" key="6">
    <source>
        <dbReference type="Proteomes" id="UP001501920"/>
    </source>
</evidence>
<organism evidence="5 6">
    <name type="scientific">Pygocentrus nattereri</name>
    <name type="common">Red-bellied piranha</name>
    <dbReference type="NCBI Taxonomy" id="42514"/>
    <lineage>
        <taxon>Eukaryota</taxon>
        <taxon>Metazoa</taxon>
        <taxon>Chordata</taxon>
        <taxon>Craniata</taxon>
        <taxon>Vertebrata</taxon>
        <taxon>Euteleostomi</taxon>
        <taxon>Actinopterygii</taxon>
        <taxon>Neopterygii</taxon>
        <taxon>Teleostei</taxon>
        <taxon>Ostariophysi</taxon>
        <taxon>Characiformes</taxon>
        <taxon>Characoidei</taxon>
        <taxon>Pygocentrus</taxon>
    </lineage>
</organism>
<reference evidence="5" key="2">
    <citation type="submission" date="2025-08" db="UniProtKB">
        <authorList>
            <consortium name="Ensembl"/>
        </authorList>
    </citation>
    <scope>IDENTIFICATION</scope>
</reference>
<accession>A0AAR2JI34</accession>
<dbReference type="GO" id="GO:0006412">
    <property type="term" value="P:translation"/>
    <property type="evidence" value="ECO:0007669"/>
    <property type="project" value="InterPro"/>
</dbReference>
<evidence type="ECO:0000259" key="4">
    <source>
        <dbReference type="PROSITE" id="PS50053"/>
    </source>
</evidence>
<dbReference type="AlphaFoldDB" id="A0AAR2JI34"/>